<comment type="caution">
    <text evidence="1">The sequence shown here is derived from an EMBL/GenBank/DDBJ whole genome shotgun (WGS) entry which is preliminary data.</text>
</comment>
<protein>
    <submittedName>
        <fullName evidence="1">DNA polymerase III subunit delta</fullName>
        <ecNumber evidence="1">2.7.7.7</ecNumber>
    </submittedName>
</protein>
<dbReference type="InterPro" id="IPR050238">
    <property type="entry name" value="DNA_Rep/Repair_Clamp_Loader"/>
</dbReference>
<evidence type="ECO:0000313" key="1">
    <source>
        <dbReference type="EMBL" id="MCS4488738.1"/>
    </source>
</evidence>
<dbReference type="PANTHER" id="PTHR11669">
    <property type="entry name" value="REPLICATION FACTOR C / DNA POLYMERASE III GAMMA-TAU SUBUNIT"/>
    <property type="match status" value="1"/>
</dbReference>
<gene>
    <name evidence="1" type="ORF">NXS10_07190</name>
</gene>
<accession>A0ABT2F8E3</accession>
<dbReference type="Proteomes" id="UP001206548">
    <property type="component" value="Unassembled WGS sequence"/>
</dbReference>
<dbReference type="Pfam" id="PF13177">
    <property type="entry name" value="DNA_pol3_delta2"/>
    <property type="match status" value="1"/>
</dbReference>
<dbReference type="EC" id="2.7.7.7" evidence="1"/>
<dbReference type="EMBL" id="JANUXX010000008">
    <property type="protein sequence ID" value="MCS4488738.1"/>
    <property type="molecule type" value="Genomic_DNA"/>
</dbReference>
<organism evidence="1 2">
    <name type="scientific">Streptococcus sciuri</name>
    <dbReference type="NCBI Taxonomy" id="2973939"/>
    <lineage>
        <taxon>Bacteria</taxon>
        <taxon>Bacillati</taxon>
        <taxon>Bacillota</taxon>
        <taxon>Bacilli</taxon>
        <taxon>Lactobacillales</taxon>
        <taxon>Streptococcaceae</taxon>
        <taxon>Streptococcus</taxon>
    </lineage>
</organism>
<keyword evidence="1" id="KW-0548">Nucleotidyltransferase</keyword>
<keyword evidence="1" id="KW-0808">Transferase</keyword>
<dbReference type="NCBIfam" id="NF005581">
    <property type="entry name" value="PRK07276.1"/>
    <property type="match status" value="1"/>
</dbReference>
<proteinExistence type="predicted"/>
<dbReference type="SUPFAM" id="SSF52540">
    <property type="entry name" value="P-loop containing nucleoside triphosphate hydrolases"/>
    <property type="match status" value="1"/>
</dbReference>
<reference evidence="1 2" key="1">
    <citation type="journal article" date="2023" name="Int. J. Syst. Evol. Microbiol.">
        <title>Streptococcus sciuri sp. nov., Staphylococcus marylandisciuri sp. nov. and Staphylococcus americanisciuri sp. nov., isolated from faeces of eastern grey squirrel (Sciurus carolinensis).</title>
        <authorList>
            <person name="Volokhov D.V."/>
            <person name="Zagorodnyaya T.A."/>
            <person name="Furtak V.A."/>
            <person name="Nattanmai G."/>
            <person name="Randall L."/>
            <person name="Jose S."/>
            <person name="Gao Y."/>
            <person name="Eisenberg T."/>
            <person name="Delmonte P."/>
            <person name="Blom J."/>
            <person name="Mitchell K.K."/>
        </authorList>
    </citation>
    <scope>NUCLEOTIDE SEQUENCE [LARGE SCALE GENOMIC DNA]</scope>
    <source>
        <strain evidence="1 2">SQ9-PEA</strain>
    </source>
</reference>
<sequence>MTEIKQLQPTLFQQFKTILQMDSLSHAYLFSGGFASFEMALFLAQSRFCDNLQNKLPCGVCRSCRLISQGEFSDVKLIVPNGNVIKTDTIRTLIKEFSQSGFEGKSQVFIIKDCEKMHVNAANSLLKVIEDPQSSVLIILLTNDENQVLATIKSRTQIFRFPKNQLYLENEAEQKGFLKSQAYLLASVAKDKSDLERLMANKQSLTLINECQEFVDLLLKNRYQAYLEVSRLVALVGDKPEQDIAYQFLTLLLAKNLSEKKVRKLLEELHHSYDMWRRNVSFQNALEYMVLS</sequence>
<name>A0ABT2F8E3_9STRE</name>
<dbReference type="PANTHER" id="PTHR11669:SF8">
    <property type="entry name" value="DNA POLYMERASE III SUBUNIT DELTA"/>
    <property type="match status" value="1"/>
</dbReference>
<dbReference type="RefSeq" id="WP_259139161.1">
    <property type="nucleotide sequence ID" value="NZ_JANUXX010000008.1"/>
</dbReference>
<dbReference type="Gene3D" id="3.40.50.300">
    <property type="entry name" value="P-loop containing nucleotide triphosphate hydrolases"/>
    <property type="match status" value="1"/>
</dbReference>
<dbReference type="InterPro" id="IPR027417">
    <property type="entry name" value="P-loop_NTPase"/>
</dbReference>
<dbReference type="GO" id="GO:0003887">
    <property type="term" value="F:DNA-directed DNA polymerase activity"/>
    <property type="evidence" value="ECO:0007669"/>
    <property type="project" value="UniProtKB-EC"/>
</dbReference>
<keyword evidence="2" id="KW-1185">Reference proteome</keyword>
<evidence type="ECO:0000313" key="2">
    <source>
        <dbReference type="Proteomes" id="UP001206548"/>
    </source>
</evidence>